<dbReference type="KEGG" id="more:E1B28_011095"/>
<dbReference type="EMBL" id="CM032187">
    <property type="protein sequence ID" value="KAG7089407.1"/>
    <property type="molecule type" value="Genomic_DNA"/>
</dbReference>
<dbReference type="RefSeq" id="XP_043005877.1">
    <property type="nucleotide sequence ID" value="XM_043156093.1"/>
</dbReference>
<dbReference type="AlphaFoldDB" id="A0A9P7RTW9"/>
<dbReference type="Proteomes" id="UP001049176">
    <property type="component" value="Chromosome 7"/>
</dbReference>
<dbReference type="GO" id="GO:0032991">
    <property type="term" value="C:protein-containing complex"/>
    <property type="evidence" value="ECO:0007669"/>
    <property type="project" value="TreeGrafter"/>
</dbReference>
<dbReference type="PANTHER" id="PTHR14614:SF161">
    <property type="match status" value="1"/>
</dbReference>
<evidence type="ECO:0000313" key="2">
    <source>
        <dbReference type="Proteomes" id="UP001049176"/>
    </source>
</evidence>
<proteinExistence type="predicted"/>
<accession>A0A9P7RTW9</accession>
<dbReference type="Pfam" id="PF10294">
    <property type="entry name" value="Methyltransf_16"/>
    <property type="match status" value="1"/>
</dbReference>
<dbReference type="GO" id="GO:0008757">
    <property type="term" value="F:S-adenosylmethionine-dependent methyltransferase activity"/>
    <property type="evidence" value="ECO:0007669"/>
    <property type="project" value="UniProtKB-ARBA"/>
</dbReference>
<dbReference type="GeneID" id="66080170"/>
<keyword evidence="2" id="KW-1185">Reference proteome</keyword>
<dbReference type="InterPro" id="IPR029063">
    <property type="entry name" value="SAM-dependent_MTases_sf"/>
</dbReference>
<organism evidence="1 2">
    <name type="scientific">Marasmius oreades</name>
    <name type="common">fairy-ring Marasmius</name>
    <dbReference type="NCBI Taxonomy" id="181124"/>
    <lineage>
        <taxon>Eukaryota</taxon>
        <taxon>Fungi</taxon>
        <taxon>Dikarya</taxon>
        <taxon>Basidiomycota</taxon>
        <taxon>Agaricomycotina</taxon>
        <taxon>Agaricomycetes</taxon>
        <taxon>Agaricomycetidae</taxon>
        <taxon>Agaricales</taxon>
        <taxon>Marasmiineae</taxon>
        <taxon>Marasmiaceae</taxon>
        <taxon>Marasmius</taxon>
    </lineage>
</organism>
<comment type="caution">
    <text evidence="1">The sequence shown here is derived from an EMBL/GenBank/DDBJ whole genome shotgun (WGS) entry which is preliminary data.</text>
</comment>
<evidence type="ECO:0000313" key="1">
    <source>
        <dbReference type="EMBL" id="KAG7089407.1"/>
    </source>
</evidence>
<name>A0A9P7RTW9_9AGAR</name>
<dbReference type="OrthoDB" id="413520at2759"/>
<protein>
    <submittedName>
        <fullName evidence="1">Uncharacterized protein</fullName>
    </submittedName>
</protein>
<dbReference type="Gene3D" id="3.40.50.150">
    <property type="entry name" value="Vaccinia Virus protein VP39"/>
    <property type="match status" value="1"/>
</dbReference>
<dbReference type="PANTHER" id="PTHR14614">
    <property type="entry name" value="HEPATOCELLULAR CARCINOMA-ASSOCIATED ANTIGEN"/>
    <property type="match status" value="1"/>
</dbReference>
<dbReference type="InterPro" id="IPR019410">
    <property type="entry name" value="Methyltransf_16"/>
</dbReference>
<reference evidence="1" key="1">
    <citation type="journal article" date="2021" name="Genome Biol. Evol.">
        <title>The assembled and annotated genome of the fairy-ring fungus Marasmius oreades.</title>
        <authorList>
            <person name="Hiltunen M."/>
            <person name="Ament-Velasquez S.L."/>
            <person name="Johannesson H."/>
        </authorList>
    </citation>
    <scope>NUCLEOTIDE SEQUENCE</scope>
    <source>
        <strain evidence="1">03SP1</strain>
    </source>
</reference>
<dbReference type="GO" id="GO:0005829">
    <property type="term" value="C:cytosol"/>
    <property type="evidence" value="ECO:0007669"/>
    <property type="project" value="TreeGrafter"/>
</dbReference>
<gene>
    <name evidence="1" type="ORF">E1B28_011095</name>
</gene>
<sequence length="315" mass="35149">MSNSRSPNFPVGLNIHPSCSDFQSIQEVGSSFDLYGYAAQEKAIQQYGIAGRVWEAAYAINLYLNPPPSYLFDPPFLNAPDKRPEFTIIELGSGSGLVGSIISRSMTEKDILVLTDLPEVCSLLESNVKNSRRVDVRPLAWGNAEDAIKIARELLQGRSLTHVLCSDLVYFPELLAPLLRTIIQLSSPPFSCATDSVEVIVSYKVRSLLKETPFWSAFGLWFTFEPVLEQRVSLEGIKSHWRRFGADMEGPIFLFVAQRRPDSFGWTVPQNDHELLAGVGALGTPHPKESDTFESLLFMTFHGEESEERVESDST</sequence>